<dbReference type="KEGG" id="micc:AUP74_03281"/>
<dbReference type="EC" id="5.1.3.11" evidence="3"/>
<dbReference type="STRING" id="1769779.AUP74_03281"/>
<comment type="similarity">
    <text evidence="1">Belongs to the N-acylglucosamine 2-epimerase family.</text>
</comment>
<proteinExistence type="inferred from homology"/>
<accession>A0A1C9WC05</accession>
<dbReference type="Pfam" id="PF07221">
    <property type="entry name" value="GlcNAc_2-epim"/>
    <property type="match status" value="1"/>
</dbReference>
<name>A0A1C9WC05_9GAMM</name>
<reference evidence="4" key="1">
    <citation type="submission" date="2016-01" db="EMBL/GenBank/DDBJ databases">
        <title>Complete genome sequence of Microbulbifer sp. CCB-MM1, a halophile isolated from Matang Mangrove Forest, Perak.</title>
        <authorList>
            <person name="Moh T.H."/>
            <person name="Dinesh B."/>
            <person name="Lau N.-S."/>
            <person name="Go F."/>
            <person name="Alexander Chong S.-C."/>
        </authorList>
    </citation>
    <scope>NUCLEOTIDE SEQUENCE [LARGE SCALE GENOMIC DNA]</scope>
    <source>
        <strain evidence="4">CCB-MM1</strain>
    </source>
</reference>
<dbReference type="GO" id="GO:0047736">
    <property type="term" value="F:cellobiose epimerase activity"/>
    <property type="evidence" value="ECO:0007669"/>
    <property type="project" value="UniProtKB-EC"/>
</dbReference>
<keyword evidence="4" id="KW-1185">Reference proteome</keyword>
<gene>
    <name evidence="3" type="primary">ce_2</name>
    <name evidence="3" type="ORF">AUP74_03281</name>
</gene>
<evidence type="ECO:0000256" key="1">
    <source>
        <dbReference type="ARBA" id="ARBA00008558"/>
    </source>
</evidence>
<dbReference type="PANTHER" id="PTHR15108">
    <property type="entry name" value="N-ACYLGLUCOSAMINE-2-EPIMERASE"/>
    <property type="match status" value="1"/>
</dbReference>
<protein>
    <submittedName>
        <fullName evidence="3">Cellobiose 2-epimerase</fullName>
        <ecNumber evidence="3">5.1.3.11</ecNumber>
    </submittedName>
</protein>
<evidence type="ECO:0000256" key="2">
    <source>
        <dbReference type="ARBA" id="ARBA00023235"/>
    </source>
</evidence>
<dbReference type="EMBL" id="CP014143">
    <property type="protein sequence ID" value="AOS98647.1"/>
    <property type="molecule type" value="Genomic_DNA"/>
</dbReference>
<dbReference type="AlphaFoldDB" id="A0A1C9WC05"/>
<sequence>MTTAALPLWVEKGFDRASGCAHERLNLHGLPDTDCPKRVRVQARQMFVLSCASRRGWVAGADAIVADLDRFVARYAQHPSAPDVYVHVLNSQNGIHDPRQDVYDLAFFLLACAWRFRAFNDVTALRKSEALIQHLDEYIKGPRGGWLEGDYSTGTRRQNPHMHLLEAFIALYDVTGDGRWLARSGEIFALFENSFYDSHNGVLLEYFREDWSPISEDEGQEVEPGHMLEWVWLLHQYSKRSGAPVGRYTETLYRRALELGMEPETGLIYDAVSPQGRILKASKRCWPLTELIKASLCQASKGDQQAEAHAARGIYLLFEYYFDKKIPGLYVDQLDTENRVINNLAPASTLYHLMVATTEAVDYSAAAKLKMRAAYGAVSG</sequence>
<organism evidence="3 4">
    <name type="scientific">Microbulbifer aggregans</name>
    <dbReference type="NCBI Taxonomy" id="1769779"/>
    <lineage>
        <taxon>Bacteria</taxon>
        <taxon>Pseudomonadati</taxon>
        <taxon>Pseudomonadota</taxon>
        <taxon>Gammaproteobacteria</taxon>
        <taxon>Cellvibrionales</taxon>
        <taxon>Microbulbiferaceae</taxon>
        <taxon>Microbulbifer</taxon>
    </lineage>
</organism>
<dbReference type="SUPFAM" id="SSF48208">
    <property type="entry name" value="Six-hairpin glycosidases"/>
    <property type="match status" value="1"/>
</dbReference>
<dbReference type="GO" id="GO:0005975">
    <property type="term" value="P:carbohydrate metabolic process"/>
    <property type="evidence" value="ECO:0007669"/>
    <property type="project" value="InterPro"/>
</dbReference>
<dbReference type="Gene3D" id="1.50.10.10">
    <property type="match status" value="1"/>
</dbReference>
<dbReference type="InterPro" id="IPR010819">
    <property type="entry name" value="AGE/CE"/>
</dbReference>
<dbReference type="PATRIC" id="fig|1769779.3.peg.3264"/>
<dbReference type="RefSeq" id="WP_226999827.1">
    <property type="nucleotide sequence ID" value="NZ_CP014143.1"/>
</dbReference>
<dbReference type="Proteomes" id="UP000095672">
    <property type="component" value="Chromosome"/>
</dbReference>
<keyword evidence="2 3" id="KW-0413">Isomerase</keyword>
<dbReference type="InterPro" id="IPR012341">
    <property type="entry name" value="6hp_glycosidase-like_sf"/>
</dbReference>
<dbReference type="InterPro" id="IPR008928">
    <property type="entry name" value="6-hairpin_glycosidase_sf"/>
</dbReference>
<evidence type="ECO:0000313" key="3">
    <source>
        <dbReference type="EMBL" id="AOS98647.1"/>
    </source>
</evidence>
<evidence type="ECO:0000313" key="4">
    <source>
        <dbReference type="Proteomes" id="UP000095672"/>
    </source>
</evidence>